<accession>A0A4C1YFY0</accession>
<name>A0A4C1YFY0_EUMVA</name>
<gene>
    <name evidence="2" type="ORF">EVAR_53152_1</name>
</gene>
<evidence type="ECO:0000313" key="2">
    <source>
        <dbReference type="EMBL" id="GBP73357.1"/>
    </source>
</evidence>
<sequence length="164" mass="18281">MHRHLGVAGATSAAGHAASTHQIRMSVSARRPDHHPDVEKASPAKRYGKLIRKEETKHQKHKLVSDECRRKFNFIAFVDKDDNYFKSLQYDEHRSWPAVASARASAPDTLLSVRCSADNSYKGPPPVIIRKWCSVTPCTIFMAIGLEIPASETGVAFTHNSKED</sequence>
<keyword evidence="3" id="KW-1185">Reference proteome</keyword>
<comment type="caution">
    <text evidence="2">The sequence shown here is derived from an EMBL/GenBank/DDBJ whole genome shotgun (WGS) entry which is preliminary data.</text>
</comment>
<organism evidence="2 3">
    <name type="scientific">Eumeta variegata</name>
    <name type="common">Bagworm moth</name>
    <name type="synonym">Eumeta japonica</name>
    <dbReference type="NCBI Taxonomy" id="151549"/>
    <lineage>
        <taxon>Eukaryota</taxon>
        <taxon>Metazoa</taxon>
        <taxon>Ecdysozoa</taxon>
        <taxon>Arthropoda</taxon>
        <taxon>Hexapoda</taxon>
        <taxon>Insecta</taxon>
        <taxon>Pterygota</taxon>
        <taxon>Neoptera</taxon>
        <taxon>Endopterygota</taxon>
        <taxon>Lepidoptera</taxon>
        <taxon>Glossata</taxon>
        <taxon>Ditrysia</taxon>
        <taxon>Tineoidea</taxon>
        <taxon>Psychidae</taxon>
        <taxon>Oiketicinae</taxon>
        <taxon>Eumeta</taxon>
    </lineage>
</organism>
<feature type="compositionally biased region" description="Basic and acidic residues" evidence="1">
    <location>
        <begin position="30"/>
        <end position="42"/>
    </location>
</feature>
<dbReference type="EMBL" id="BGZK01001170">
    <property type="protein sequence ID" value="GBP73357.1"/>
    <property type="molecule type" value="Genomic_DNA"/>
</dbReference>
<reference evidence="2 3" key="1">
    <citation type="journal article" date="2019" name="Commun. Biol.">
        <title>The bagworm genome reveals a unique fibroin gene that provides high tensile strength.</title>
        <authorList>
            <person name="Kono N."/>
            <person name="Nakamura H."/>
            <person name="Ohtoshi R."/>
            <person name="Tomita M."/>
            <person name="Numata K."/>
            <person name="Arakawa K."/>
        </authorList>
    </citation>
    <scope>NUCLEOTIDE SEQUENCE [LARGE SCALE GENOMIC DNA]</scope>
</reference>
<evidence type="ECO:0000256" key="1">
    <source>
        <dbReference type="SAM" id="MobiDB-lite"/>
    </source>
</evidence>
<protein>
    <submittedName>
        <fullName evidence="2">Uncharacterized protein</fullName>
    </submittedName>
</protein>
<feature type="region of interest" description="Disordered" evidence="1">
    <location>
        <begin position="1"/>
        <end position="50"/>
    </location>
</feature>
<dbReference type="Proteomes" id="UP000299102">
    <property type="component" value="Unassembled WGS sequence"/>
</dbReference>
<evidence type="ECO:0000313" key="3">
    <source>
        <dbReference type="Proteomes" id="UP000299102"/>
    </source>
</evidence>
<dbReference type="AlphaFoldDB" id="A0A4C1YFY0"/>
<feature type="compositionally biased region" description="Low complexity" evidence="1">
    <location>
        <begin position="8"/>
        <end position="21"/>
    </location>
</feature>
<proteinExistence type="predicted"/>